<evidence type="ECO:0000256" key="3">
    <source>
        <dbReference type="ARBA" id="ARBA00023002"/>
    </source>
</evidence>
<dbReference type="RefSeq" id="WP_309925817.1">
    <property type="nucleotide sequence ID" value="NZ_JAVDQZ010000002.1"/>
</dbReference>
<dbReference type="EMBL" id="JAVDQZ010000002">
    <property type="protein sequence ID" value="MDR6425692.1"/>
    <property type="molecule type" value="Genomic_DNA"/>
</dbReference>
<dbReference type="GO" id="GO:0004601">
    <property type="term" value="F:peroxidase activity"/>
    <property type="evidence" value="ECO:0007669"/>
    <property type="project" value="UniProtKB-KW"/>
</dbReference>
<dbReference type="PANTHER" id="PTHR11592">
    <property type="entry name" value="GLUTATHIONE PEROXIDASE"/>
    <property type="match status" value="1"/>
</dbReference>
<keyword evidence="2 4" id="KW-0575">Peroxidase</keyword>
<name>A0AAE3XXJ2_VARPD</name>
<dbReference type="InterPro" id="IPR029759">
    <property type="entry name" value="GPX_AS"/>
</dbReference>
<gene>
    <name evidence="7" type="ORF">J2738_001821</name>
</gene>
<sequence>MRIPAALAACLLAAGTAVAQAPSPSPSPTPAAAPSAAADGAAAAACPPILQHTFPRLQDEKPQSLCQYAGKVVLVVNTASFCGFTPQYKGLEALDSKYRSRGLVVLGFPSNDFAQESGSNKEIADFCESTFGVKFPMFAKSSVRGANANPLFKQLALASGTTPKWNFYKYLIGRDGKVVQAWSSMTAPDESAFVKVIESQLAAGG</sequence>
<evidence type="ECO:0000256" key="5">
    <source>
        <dbReference type="SAM" id="SignalP"/>
    </source>
</evidence>
<dbReference type="InterPro" id="IPR013766">
    <property type="entry name" value="Thioredoxin_domain"/>
</dbReference>
<dbReference type="PANTHER" id="PTHR11592:SF44">
    <property type="entry name" value="GLUTATHIONE PEROXIDASE"/>
    <property type="match status" value="1"/>
</dbReference>
<dbReference type="GO" id="GO:0034599">
    <property type="term" value="P:cellular response to oxidative stress"/>
    <property type="evidence" value="ECO:0007669"/>
    <property type="project" value="TreeGrafter"/>
</dbReference>
<organism evidence="7 8">
    <name type="scientific">Variovorax paradoxus</name>
    <dbReference type="NCBI Taxonomy" id="34073"/>
    <lineage>
        <taxon>Bacteria</taxon>
        <taxon>Pseudomonadati</taxon>
        <taxon>Pseudomonadota</taxon>
        <taxon>Betaproteobacteria</taxon>
        <taxon>Burkholderiales</taxon>
        <taxon>Comamonadaceae</taxon>
        <taxon>Variovorax</taxon>
    </lineage>
</organism>
<dbReference type="PRINTS" id="PR01011">
    <property type="entry name" value="GLUTPROXDASE"/>
</dbReference>
<dbReference type="AlphaFoldDB" id="A0AAE3XXJ2"/>
<proteinExistence type="inferred from homology"/>
<keyword evidence="5" id="KW-0732">Signal</keyword>
<comment type="similarity">
    <text evidence="1 4">Belongs to the glutathione peroxidase family.</text>
</comment>
<dbReference type="PROSITE" id="PS51355">
    <property type="entry name" value="GLUTATHIONE_PEROXID_3"/>
    <property type="match status" value="1"/>
</dbReference>
<keyword evidence="3 4" id="KW-0560">Oxidoreductase</keyword>
<evidence type="ECO:0000256" key="2">
    <source>
        <dbReference type="ARBA" id="ARBA00022559"/>
    </source>
</evidence>
<evidence type="ECO:0000313" key="7">
    <source>
        <dbReference type="EMBL" id="MDR6425692.1"/>
    </source>
</evidence>
<evidence type="ECO:0000259" key="6">
    <source>
        <dbReference type="PROSITE" id="PS51352"/>
    </source>
</evidence>
<feature type="chain" id="PRO_5041948555" description="Glutathione peroxidase" evidence="5">
    <location>
        <begin position="20"/>
        <end position="205"/>
    </location>
</feature>
<reference evidence="7" key="1">
    <citation type="submission" date="2023-07" db="EMBL/GenBank/DDBJ databases">
        <title>Sorghum-associated microbial communities from plants grown in Nebraska, USA.</title>
        <authorList>
            <person name="Schachtman D."/>
        </authorList>
    </citation>
    <scope>NUCLEOTIDE SEQUENCE</scope>
    <source>
        <strain evidence="7">DS2114</strain>
    </source>
</reference>
<feature type="signal peptide" evidence="5">
    <location>
        <begin position="1"/>
        <end position="19"/>
    </location>
</feature>
<dbReference type="Gene3D" id="3.40.30.10">
    <property type="entry name" value="Glutaredoxin"/>
    <property type="match status" value="1"/>
</dbReference>
<dbReference type="InterPro" id="IPR000889">
    <property type="entry name" value="Glutathione_peroxidase"/>
</dbReference>
<protein>
    <recommendedName>
        <fullName evidence="4">Glutathione peroxidase</fullName>
    </recommendedName>
</protein>
<dbReference type="Pfam" id="PF00255">
    <property type="entry name" value="GSHPx"/>
    <property type="match status" value="1"/>
</dbReference>
<evidence type="ECO:0000256" key="4">
    <source>
        <dbReference type="RuleBase" id="RU000499"/>
    </source>
</evidence>
<accession>A0AAE3XXJ2</accession>
<comment type="caution">
    <text evidence="7">The sequence shown here is derived from an EMBL/GenBank/DDBJ whole genome shotgun (WGS) entry which is preliminary data.</text>
</comment>
<dbReference type="PROSITE" id="PS00460">
    <property type="entry name" value="GLUTATHIONE_PEROXID_1"/>
    <property type="match status" value="1"/>
</dbReference>
<evidence type="ECO:0000313" key="8">
    <source>
        <dbReference type="Proteomes" id="UP001184828"/>
    </source>
</evidence>
<evidence type="ECO:0000256" key="1">
    <source>
        <dbReference type="ARBA" id="ARBA00006926"/>
    </source>
</evidence>
<dbReference type="SUPFAM" id="SSF52833">
    <property type="entry name" value="Thioredoxin-like"/>
    <property type="match status" value="1"/>
</dbReference>
<dbReference type="PROSITE" id="PS51352">
    <property type="entry name" value="THIOREDOXIN_2"/>
    <property type="match status" value="1"/>
</dbReference>
<dbReference type="Proteomes" id="UP001184828">
    <property type="component" value="Unassembled WGS sequence"/>
</dbReference>
<dbReference type="InterPro" id="IPR036249">
    <property type="entry name" value="Thioredoxin-like_sf"/>
</dbReference>
<dbReference type="CDD" id="cd00340">
    <property type="entry name" value="GSH_Peroxidase"/>
    <property type="match status" value="1"/>
</dbReference>
<feature type="domain" description="Thioredoxin" evidence="6">
    <location>
        <begin position="21"/>
        <end position="202"/>
    </location>
</feature>